<dbReference type="Proteomes" id="UP000472277">
    <property type="component" value="Chromosome 11"/>
</dbReference>
<dbReference type="CDD" id="cd09274">
    <property type="entry name" value="RNase_HI_RT_Ty3"/>
    <property type="match status" value="1"/>
</dbReference>
<dbReference type="InterPro" id="IPR041577">
    <property type="entry name" value="RT_RNaseH_2"/>
</dbReference>
<evidence type="ECO:0000313" key="6">
    <source>
        <dbReference type="Ensembl" id="ENSSTUP00000105730.1"/>
    </source>
</evidence>
<dbReference type="InterPro" id="IPR043502">
    <property type="entry name" value="DNA/RNA_pol_sf"/>
</dbReference>
<dbReference type="AlphaFoldDB" id="A0A674ECL6"/>
<dbReference type="Ensembl" id="ENSSTUT00000113354.1">
    <property type="protein sequence ID" value="ENSSTUP00000105730.1"/>
    <property type="gene ID" value="ENSSTUG00000047157.1"/>
</dbReference>
<evidence type="ECO:0000313" key="7">
    <source>
        <dbReference type="Proteomes" id="UP000472277"/>
    </source>
</evidence>
<dbReference type="FunFam" id="3.30.70.270:FF:000026">
    <property type="entry name" value="Transposon Ty3-G Gag-Pol polyprotein"/>
    <property type="match status" value="1"/>
</dbReference>
<dbReference type="PANTHER" id="PTHR37984:SF8">
    <property type="entry name" value="CCHC-TYPE DOMAIN-CONTAINING PROTEIN"/>
    <property type="match status" value="1"/>
</dbReference>
<name>A0A674ECL6_SALTR</name>
<dbReference type="InterPro" id="IPR043128">
    <property type="entry name" value="Rev_trsase/Diguanyl_cyclase"/>
</dbReference>
<dbReference type="InParanoid" id="A0A674ECL6"/>
<feature type="domain" description="Reverse transcriptase" evidence="4">
    <location>
        <begin position="2"/>
        <end position="92"/>
    </location>
</feature>
<accession>A0A674ECL6</accession>
<comment type="similarity">
    <text evidence="1">Belongs to the beta type-B retroviral polymerase family. HERV class-II K(HML-2) pol subfamily.</text>
</comment>
<evidence type="ECO:0000259" key="4">
    <source>
        <dbReference type="Pfam" id="PF00078"/>
    </source>
</evidence>
<reference evidence="6" key="1">
    <citation type="submission" date="2025-08" db="UniProtKB">
        <authorList>
            <consortium name="Ensembl"/>
        </authorList>
    </citation>
    <scope>IDENTIFICATION</scope>
</reference>
<evidence type="ECO:0000256" key="2">
    <source>
        <dbReference type="ARBA" id="ARBA00012180"/>
    </source>
</evidence>
<dbReference type="InterPro" id="IPR050951">
    <property type="entry name" value="Retrovirus_Pol_polyprotein"/>
</dbReference>
<dbReference type="Gene3D" id="3.30.70.270">
    <property type="match status" value="2"/>
</dbReference>
<dbReference type="InterPro" id="IPR000477">
    <property type="entry name" value="RT_dom"/>
</dbReference>
<dbReference type="FunFam" id="3.10.20.370:FF:000001">
    <property type="entry name" value="Retrovirus-related Pol polyprotein from transposon 17.6-like protein"/>
    <property type="match status" value="1"/>
</dbReference>
<dbReference type="GeneTree" id="ENSGT01140000282569"/>
<dbReference type="Pfam" id="PF00078">
    <property type="entry name" value="RVT_1"/>
    <property type="match status" value="1"/>
</dbReference>
<sequence>MGRYRWLLMPMGISPAPEIFQRKLNQAMEGLPGVKIVAGDILIVGEGDNDEAATLDHDKNLKMLLDRCRKLNIKLNPEKLQPRLKEVPYIGHLLTSEGLKVDPGKVTAIKQMPRPTDVQGVQRFLGMVNYLAKFCSHATELCEPLRQLTHKDSRWEWSERHEQAFNKIRDTIAQTPVLKYYNPTEQVVLQCDASESGLGAALMQGGQPIAYASRALTETEKGYAQIEKELLAVVFGMERFHQFTYGRTVDVQSDHKPLESVMTKPLLRAPKRLQRMLMRLQNYEVSSSGKACGADRHPEQSVPHRTRQQRPCGADRHPEQGVPHRTTQQRPCGADRHPEQGVPHRTRQQRTCGADRHPEQGIPYRTRQQRPCGAD</sequence>
<reference evidence="6" key="2">
    <citation type="submission" date="2025-09" db="UniProtKB">
        <authorList>
            <consortium name="Ensembl"/>
        </authorList>
    </citation>
    <scope>IDENTIFICATION</scope>
</reference>
<evidence type="ECO:0000256" key="3">
    <source>
        <dbReference type="SAM" id="MobiDB-lite"/>
    </source>
</evidence>
<dbReference type="EC" id="3.1.26.4" evidence="2"/>
<organism evidence="6 7">
    <name type="scientific">Salmo trutta</name>
    <name type="common">Brown trout</name>
    <dbReference type="NCBI Taxonomy" id="8032"/>
    <lineage>
        <taxon>Eukaryota</taxon>
        <taxon>Metazoa</taxon>
        <taxon>Chordata</taxon>
        <taxon>Craniata</taxon>
        <taxon>Vertebrata</taxon>
        <taxon>Euteleostomi</taxon>
        <taxon>Actinopterygii</taxon>
        <taxon>Neopterygii</taxon>
        <taxon>Teleostei</taxon>
        <taxon>Protacanthopterygii</taxon>
        <taxon>Salmoniformes</taxon>
        <taxon>Salmonidae</taxon>
        <taxon>Salmoninae</taxon>
        <taxon>Salmo</taxon>
    </lineage>
</organism>
<dbReference type="PANTHER" id="PTHR37984">
    <property type="entry name" value="PROTEIN CBG26694"/>
    <property type="match status" value="1"/>
</dbReference>
<dbReference type="GO" id="GO:0004523">
    <property type="term" value="F:RNA-DNA hybrid ribonuclease activity"/>
    <property type="evidence" value="ECO:0007669"/>
    <property type="project" value="UniProtKB-EC"/>
</dbReference>
<dbReference type="OMA" id="QRPCGAD"/>
<evidence type="ECO:0000256" key="1">
    <source>
        <dbReference type="ARBA" id="ARBA00010879"/>
    </source>
</evidence>
<proteinExistence type="inferred from homology"/>
<keyword evidence="7" id="KW-1185">Reference proteome</keyword>
<evidence type="ECO:0000259" key="5">
    <source>
        <dbReference type="Pfam" id="PF17919"/>
    </source>
</evidence>
<feature type="domain" description="Reverse transcriptase/retrotransposon-derived protein RNase H-like" evidence="5">
    <location>
        <begin position="157"/>
        <end position="251"/>
    </location>
</feature>
<protein>
    <recommendedName>
        <fullName evidence="2">ribonuclease H</fullName>
        <ecNumber evidence="2">3.1.26.4</ecNumber>
    </recommendedName>
</protein>
<feature type="region of interest" description="Disordered" evidence="3">
    <location>
        <begin position="287"/>
        <end position="375"/>
    </location>
</feature>
<dbReference type="Pfam" id="PF17919">
    <property type="entry name" value="RT_RNaseH_2"/>
    <property type="match status" value="1"/>
</dbReference>
<dbReference type="SUPFAM" id="SSF56672">
    <property type="entry name" value="DNA/RNA polymerases"/>
    <property type="match status" value="1"/>
</dbReference>